<evidence type="ECO:0000313" key="3">
    <source>
        <dbReference type="Proteomes" id="UP000077885"/>
    </source>
</evidence>
<evidence type="ECO:0000256" key="1">
    <source>
        <dbReference type="SAM" id="SignalP"/>
    </source>
</evidence>
<proteinExistence type="predicted"/>
<dbReference type="Gene3D" id="3.10.450.50">
    <property type="match status" value="1"/>
</dbReference>
<name>A0A1A9S2R1_9NEIS</name>
<accession>A0A1A9S2R1</accession>
<organism evidence="2 3">
    <name type="scientific">Eikenella longinqua</name>
    <dbReference type="NCBI Taxonomy" id="1795827"/>
    <lineage>
        <taxon>Bacteria</taxon>
        <taxon>Pseudomonadati</taxon>
        <taxon>Pseudomonadota</taxon>
        <taxon>Betaproteobacteria</taxon>
        <taxon>Neisseriales</taxon>
        <taxon>Neisseriaceae</taxon>
        <taxon>Eikenella</taxon>
    </lineage>
</organism>
<gene>
    <name evidence="2" type="ORF">A7P95_00745</name>
</gene>
<dbReference type="Proteomes" id="UP000077885">
    <property type="component" value="Unassembled WGS sequence"/>
</dbReference>
<dbReference type="STRING" id="1795827.A7P95_00745"/>
<feature type="signal peptide" evidence="1">
    <location>
        <begin position="1"/>
        <end position="21"/>
    </location>
</feature>
<dbReference type="AlphaFoldDB" id="A0A1A9S2R1"/>
<dbReference type="EMBL" id="LXSL01000011">
    <property type="protein sequence ID" value="OAM31063.1"/>
    <property type="molecule type" value="Genomic_DNA"/>
</dbReference>
<keyword evidence="3" id="KW-1185">Reference proteome</keyword>
<protein>
    <submittedName>
        <fullName evidence="2">Uncharacterized protein</fullName>
    </submittedName>
</protein>
<evidence type="ECO:0000313" key="2">
    <source>
        <dbReference type="EMBL" id="OAM31063.1"/>
    </source>
</evidence>
<sequence>MGKWMMIAAQAALLMASAVQAQTLDEQAKIQVVRQAYAKEDYLPYASPEFKRVVNQAYRIIDRANTRAQGIECEYARHFDMGIGNGGAPDDLMRTLRVTPLQGDRVRATFKDFVNLGEPRKTVTTHFNVSCHNGRCQINDVGNVRRVYQQIVRTNRCE</sequence>
<comment type="caution">
    <text evidence="2">The sequence shown here is derived from an EMBL/GenBank/DDBJ whole genome shotgun (WGS) entry which is preliminary data.</text>
</comment>
<feature type="chain" id="PRO_5008396438" evidence="1">
    <location>
        <begin position="22"/>
        <end position="158"/>
    </location>
</feature>
<reference evidence="3" key="1">
    <citation type="submission" date="2016-05" db="EMBL/GenBank/DDBJ databases">
        <title>Draft genome of Corynebacterium afermentans subsp. afermentans LCDC 88199T.</title>
        <authorList>
            <person name="Bernier A.-M."/>
            <person name="Bernard K."/>
        </authorList>
    </citation>
    <scope>NUCLEOTIDE SEQUENCE [LARGE SCALE GENOMIC DNA]</scope>
    <source>
        <strain evidence="3">NML02-A-017</strain>
    </source>
</reference>
<keyword evidence="1" id="KW-0732">Signal</keyword>